<comment type="similarity">
    <text evidence="1">Belongs to the universal stress protein A family.</text>
</comment>
<sequence>MIKDIVVNLGLGAKDPAGDYAVALGEALEAHVAGVAFSYEPVIPGAVMGGIPPEFIEAQRTEADKKAKAAVARFEAAAKRSGLSAESRIISASVSGAADQFARIGRRFDLVIVGQADPAEGFQDEVVDETALFESGRPVVYVPFIQKGGVKFDRIMVCWDGGRAATRAIADSLPLLKKAKQVEIVIIASKAAKGDEIAGADLGQHLARHGLKVDVKRITSPDIDVASTILSYAADSSTDMIVMGGYGHSRLREFVLGGATRGILESMTVPVLMSH</sequence>
<proteinExistence type="inferred from homology"/>
<dbReference type="Gene3D" id="3.40.50.12370">
    <property type="match status" value="1"/>
</dbReference>
<comment type="caution">
    <text evidence="3">The sequence shown here is derived from an EMBL/GenBank/DDBJ whole genome shotgun (WGS) entry which is preliminary data.</text>
</comment>
<dbReference type="EMBL" id="QRGO01000001">
    <property type="protein sequence ID" value="RDV04883.1"/>
    <property type="molecule type" value="Genomic_DNA"/>
</dbReference>
<gene>
    <name evidence="3" type="ORF">DXH78_10095</name>
</gene>
<dbReference type="Pfam" id="PF00582">
    <property type="entry name" value="Usp"/>
    <property type="match status" value="1"/>
</dbReference>
<dbReference type="AlphaFoldDB" id="A0A371BBU2"/>
<dbReference type="PRINTS" id="PR01438">
    <property type="entry name" value="UNVRSLSTRESS"/>
</dbReference>
<dbReference type="CDD" id="cd00293">
    <property type="entry name" value="USP-like"/>
    <property type="match status" value="1"/>
</dbReference>
<keyword evidence="4" id="KW-1185">Reference proteome</keyword>
<evidence type="ECO:0000256" key="1">
    <source>
        <dbReference type="ARBA" id="ARBA00008791"/>
    </source>
</evidence>
<dbReference type="RefSeq" id="WP_115516910.1">
    <property type="nucleotide sequence ID" value="NZ_QRGO01000001.1"/>
</dbReference>
<evidence type="ECO:0000313" key="4">
    <source>
        <dbReference type="Proteomes" id="UP000263993"/>
    </source>
</evidence>
<feature type="domain" description="UspA" evidence="2">
    <location>
        <begin position="153"/>
        <end position="273"/>
    </location>
</feature>
<protein>
    <submittedName>
        <fullName evidence="3">Universal stress protein</fullName>
    </submittedName>
</protein>
<accession>A0A371BBU2</accession>
<dbReference type="PANTHER" id="PTHR46268:SF15">
    <property type="entry name" value="UNIVERSAL STRESS PROTEIN HP_0031"/>
    <property type="match status" value="1"/>
</dbReference>
<evidence type="ECO:0000259" key="2">
    <source>
        <dbReference type="Pfam" id="PF00582"/>
    </source>
</evidence>
<reference evidence="4" key="1">
    <citation type="submission" date="2018-08" db="EMBL/GenBank/DDBJ databases">
        <authorList>
            <person name="Kim S.-J."/>
            <person name="Jung G.-Y."/>
        </authorList>
    </citation>
    <scope>NUCLEOTIDE SEQUENCE [LARGE SCALE GENOMIC DNA]</scope>
    <source>
        <strain evidence="4">GY_H</strain>
    </source>
</reference>
<dbReference type="OrthoDB" id="9804721at2"/>
<dbReference type="SUPFAM" id="SSF52402">
    <property type="entry name" value="Adenine nucleotide alpha hydrolases-like"/>
    <property type="match status" value="2"/>
</dbReference>
<name>A0A371BBU2_9BRAD</name>
<dbReference type="Proteomes" id="UP000263993">
    <property type="component" value="Unassembled WGS sequence"/>
</dbReference>
<dbReference type="PANTHER" id="PTHR46268">
    <property type="entry name" value="STRESS RESPONSE PROTEIN NHAX"/>
    <property type="match status" value="1"/>
</dbReference>
<dbReference type="InterPro" id="IPR006016">
    <property type="entry name" value="UspA"/>
</dbReference>
<organism evidence="3 4">
    <name type="scientific">Undibacter mobilis</name>
    <dbReference type="NCBI Taxonomy" id="2292256"/>
    <lineage>
        <taxon>Bacteria</taxon>
        <taxon>Pseudomonadati</taxon>
        <taxon>Pseudomonadota</taxon>
        <taxon>Alphaproteobacteria</taxon>
        <taxon>Hyphomicrobiales</taxon>
        <taxon>Nitrobacteraceae</taxon>
        <taxon>Undibacter</taxon>
    </lineage>
</organism>
<dbReference type="InterPro" id="IPR006015">
    <property type="entry name" value="Universal_stress_UspA"/>
</dbReference>
<evidence type="ECO:0000313" key="3">
    <source>
        <dbReference type="EMBL" id="RDV04883.1"/>
    </source>
</evidence>